<proteinExistence type="predicted"/>
<name>A0A0E9W8V9_ANGAN</name>
<reference evidence="1" key="2">
    <citation type="journal article" date="2015" name="Fish Shellfish Immunol.">
        <title>Early steps in the European eel (Anguilla anguilla)-Vibrio vulnificus interaction in the gills: Role of the RtxA13 toxin.</title>
        <authorList>
            <person name="Callol A."/>
            <person name="Pajuelo D."/>
            <person name="Ebbesson L."/>
            <person name="Teles M."/>
            <person name="MacKenzie S."/>
            <person name="Amaro C."/>
        </authorList>
    </citation>
    <scope>NUCLEOTIDE SEQUENCE</scope>
</reference>
<dbReference type="EMBL" id="GBXM01022654">
    <property type="protein sequence ID" value="JAH85923.1"/>
    <property type="molecule type" value="Transcribed_RNA"/>
</dbReference>
<reference evidence="1" key="1">
    <citation type="submission" date="2014-11" db="EMBL/GenBank/DDBJ databases">
        <authorList>
            <person name="Amaro Gonzalez C."/>
        </authorList>
    </citation>
    <scope>NUCLEOTIDE SEQUENCE</scope>
</reference>
<accession>A0A0E9W8V9</accession>
<sequence length="79" mass="9369">MFHLGWNPLSYPRLLVCEHYYSRFLQPYARRRSETGAWRIVVHWLGSCGTAANRRSHSMLPMPTEGRPPVHCQVYRRKV</sequence>
<protein>
    <submittedName>
        <fullName evidence="1">Uncharacterized protein</fullName>
    </submittedName>
</protein>
<organism evidence="1">
    <name type="scientific">Anguilla anguilla</name>
    <name type="common">European freshwater eel</name>
    <name type="synonym">Muraena anguilla</name>
    <dbReference type="NCBI Taxonomy" id="7936"/>
    <lineage>
        <taxon>Eukaryota</taxon>
        <taxon>Metazoa</taxon>
        <taxon>Chordata</taxon>
        <taxon>Craniata</taxon>
        <taxon>Vertebrata</taxon>
        <taxon>Euteleostomi</taxon>
        <taxon>Actinopterygii</taxon>
        <taxon>Neopterygii</taxon>
        <taxon>Teleostei</taxon>
        <taxon>Anguilliformes</taxon>
        <taxon>Anguillidae</taxon>
        <taxon>Anguilla</taxon>
    </lineage>
</organism>
<evidence type="ECO:0000313" key="1">
    <source>
        <dbReference type="EMBL" id="JAH85923.1"/>
    </source>
</evidence>
<dbReference type="AlphaFoldDB" id="A0A0E9W8V9"/>